<dbReference type="FunFam" id="2.60.40.1120:FF:000003">
    <property type="entry name" value="Outer membrane protein Omp121"/>
    <property type="match status" value="1"/>
</dbReference>
<dbReference type="InterPro" id="IPR036942">
    <property type="entry name" value="Beta-barrel_TonB_sf"/>
</dbReference>
<dbReference type="InterPro" id="IPR008969">
    <property type="entry name" value="CarboxyPept-like_regulatory"/>
</dbReference>
<dbReference type="KEGG" id="camu:CA2015_4555"/>
<dbReference type="OrthoDB" id="9768177at2"/>
<dbReference type="InterPro" id="IPR039426">
    <property type="entry name" value="TonB-dep_rcpt-like"/>
</dbReference>
<evidence type="ECO:0000313" key="9">
    <source>
        <dbReference type="EMBL" id="AKP53891.1"/>
    </source>
</evidence>
<dbReference type="RefSeq" id="WP_048643945.1">
    <property type="nucleotide sequence ID" value="NZ_CP012040.1"/>
</dbReference>
<keyword evidence="10" id="KW-1185">Reference proteome</keyword>
<evidence type="ECO:0000256" key="6">
    <source>
        <dbReference type="ARBA" id="ARBA00023237"/>
    </source>
</evidence>
<comment type="similarity">
    <text evidence="7">Belongs to the TonB-dependent receptor family.</text>
</comment>
<keyword evidence="3 7" id="KW-1134">Transmembrane beta strand</keyword>
<dbReference type="InterPro" id="IPR023996">
    <property type="entry name" value="TonB-dep_OMP_SusC/RagA"/>
</dbReference>
<dbReference type="Gene3D" id="3.55.50.30">
    <property type="match status" value="1"/>
</dbReference>
<sequence>MKKNLLLLFMRITMRIFSIGCLFYLGLGVGWAYNSDAQIMKETKVSLHGEVETLVEIFNQIENQTDFNFVYENALDKNLVLEIGLSKSDVETVLEEISRKTNLVFKQINNTITVAKKTEATKSNAPPADLKVITGTIVDESGSPIPGATVLVEGTGIGTATDLDGNFSIDAPAGAILVVSFIGYETVKIDVGNQTKLSITLSEDESSLDEFVVVGYGSVERREITGSIASIGRQDIVSEPTYSFESLLQGRAAGVDVVADSYRPGAGATVRIRGARSLVAGNDPLIVMDGIPIAGNLMDINPSDIESIEILKDASATAIYGSRGSNGVILITTRRGYSGGTQIEYSAFAGVQNISSRVDLMDAETFTEMQRDAARQQGSYTTDEALFLDWELEGIRNGVDTDWQKEAFKTGFQQNHQLSVRGGTEDTKYALSGTYLDHKSIVSNNDFSRFVGRLNLDQEVSDRFRAGVSAQVTTSEEYQGGNFRDLILRSPLDWPARAEGALSSEFAVGESFPTLALDRDLYIDRRDRTRIITNVYAEADIIEGLSYRFNFAPDLTYYDRGTHTWQTSTASVANSKTSNILYENIVNYSKDIGTDHKIRATGLYSVQTLRETGSGVSVRGLPFEQQRYHNIGTAEETTSRSSYLNEWALESYMLRLNYSMKDKYIVTMTGRVDGSSRLAKGNKYGLFPSMALAWLLDKEDFMSNNSTFDELKLRASYGDVGNTGIDPYQTQGRVQRVGYAFGDQSVFGFQSAELANSELRWERTRQIDIGVDFSLWNSRVMGTVGIYEQRTIDLLMNRQLPPTSGFVSTLENVGATRNRGFEFNVSIVNVEAKRPGGFRWTTDLVFHANRNEITELYGGKEDDPGNLWFIGQPINVYYDWQFIGIWQESEKDLANSYGANPGDMKLKDIDNDGRIGADDRVLLGSDVPSWTGSLNNRITYNNFDFAFFIYTTQGINIFSEAGGTSLGGMINLRRGYNLNSRDVDYWTPDNPSNEYPQPRVRGHDYSTPMGYFDASFVRVRNITLGYSLPDGLLDRLGLRKSRIYTGVQNPFTFTQFPGLDPEGARNHDMPNYRTYLLGIELGF</sequence>
<organism evidence="9 10">
    <name type="scientific">Cyclobacterium amurskyense</name>
    <dbReference type="NCBI Taxonomy" id="320787"/>
    <lineage>
        <taxon>Bacteria</taxon>
        <taxon>Pseudomonadati</taxon>
        <taxon>Bacteroidota</taxon>
        <taxon>Cytophagia</taxon>
        <taxon>Cytophagales</taxon>
        <taxon>Cyclobacteriaceae</taxon>
        <taxon>Cyclobacterium</taxon>
    </lineage>
</organism>
<dbReference type="SUPFAM" id="SSF49464">
    <property type="entry name" value="Carboxypeptidase regulatory domain-like"/>
    <property type="match status" value="1"/>
</dbReference>
<evidence type="ECO:0000256" key="5">
    <source>
        <dbReference type="ARBA" id="ARBA00023136"/>
    </source>
</evidence>
<dbReference type="Gene3D" id="2.60.40.1120">
    <property type="entry name" value="Carboxypeptidase-like, regulatory domain"/>
    <property type="match status" value="1"/>
</dbReference>
<dbReference type="InterPro" id="IPR012910">
    <property type="entry name" value="Plug_dom"/>
</dbReference>
<protein>
    <submittedName>
        <fullName evidence="9">TonB-dependent receptor plug</fullName>
    </submittedName>
</protein>
<evidence type="ECO:0000256" key="1">
    <source>
        <dbReference type="ARBA" id="ARBA00004571"/>
    </source>
</evidence>
<dbReference type="NCBIfam" id="TIGR04057">
    <property type="entry name" value="SusC_RagA_signa"/>
    <property type="match status" value="1"/>
</dbReference>
<evidence type="ECO:0000256" key="3">
    <source>
        <dbReference type="ARBA" id="ARBA00022452"/>
    </source>
</evidence>
<evidence type="ECO:0000256" key="4">
    <source>
        <dbReference type="ARBA" id="ARBA00022692"/>
    </source>
</evidence>
<name>A0A0H4PH80_9BACT</name>
<dbReference type="AlphaFoldDB" id="A0A0H4PH80"/>
<dbReference type="Pfam" id="PF07715">
    <property type="entry name" value="Plug"/>
    <property type="match status" value="1"/>
</dbReference>
<keyword evidence="9" id="KW-0675">Receptor</keyword>
<evidence type="ECO:0000256" key="2">
    <source>
        <dbReference type="ARBA" id="ARBA00022448"/>
    </source>
</evidence>
<dbReference type="Pfam" id="PF13715">
    <property type="entry name" value="CarbopepD_reg_2"/>
    <property type="match status" value="1"/>
</dbReference>
<evidence type="ECO:0000259" key="8">
    <source>
        <dbReference type="Pfam" id="PF07715"/>
    </source>
</evidence>
<dbReference type="PROSITE" id="PS52016">
    <property type="entry name" value="TONB_DEPENDENT_REC_3"/>
    <property type="match status" value="1"/>
</dbReference>
<dbReference type="PATRIC" id="fig|320787.5.peg.4991"/>
<keyword evidence="4 7" id="KW-0812">Transmembrane</keyword>
<dbReference type="GO" id="GO:0009279">
    <property type="term" value="C:cell outer membrane"/>
    <property type="evidence" value="ECO:0007669"/>
    <property type="project" value="UniProtKB-SubCell"/>
</dbReference>
<comment type="subcellular location">
    <subcellularLocation>
        <location evidence="1 7">Cell outer membrane</location>
        <topology evidence="1 7">Multi-pass membrane protein</topology>
    </subcellularLocation>
</comment>
<dbReference type="InterPro" id="IPR037066">
    <property type="entry name" value="Plug_dom_sf"/>
</dbReference>
<keyword evidence="6 7" id="KW-0998">Cell outer membrane</keyword>
<accession>A0A0H4PH80</accession>
<evidence type="ECO:0000313" key="10">
    <source>
        <dbReference type="Proteomes" id="UP000036520"/>
    </source>
</evidence>
<dbReference type="Gene3D" id="2.170.130.10">
    <property type="entry name" value="TonB-dependent receptor, plug domain"/>
    <property type="match status" value="1"/>
</dbReference>
<reference evidence="9 10" key="1">
    <citation type="submission" date="2015-07" db="EMBL/GenBank/DDBJ databases">
        <authorList>
            <person name="Kim K.M."/>
        </authorList>
    </citation>
    <scope>NUCLEOTIDE SEQUENCE [LARGE SCALE GENOMIC DNA]</scope>
    <source>
        <strain evidence="9 10">KCTC 12363</strain>
    </source>
</reference>
<dbReference type="STRING" id="320787.CA2015_4555"/>
<keyword evidence="2 7" id="KW-0813">Transport</keyword>
<dbReference type="Gene3D" id="2.40.170.20">
    <property type="entry name" value="TonB-dependent receptor, beta-barrel domain"/>
    <property type="match status" value="1"/>
</dbReference>
<dbReference type="NCBIfam" id="TIGR04056">
    <property type="entry name" value="OMP_RagA_SusC"/>
    <property type="match status" value="1"/>
</dbReference>
<evidence type="ECO:0000256" key="7">
    <source>
        <dbReference type="PROSITE-ProRule" id="PRU01360"/>
    </source>
</evidence>
<dbReference type="EMBL" id="CP012040">
    <property type="protein sequence ID" value="AKP53891.1"/>
    <property type="molecule type" value="Genomic_DNA"/>
</dbReference>
<gene>
    <name evidence="9" type="ORF">CA2015_4555</name>
</gene>
<dbReference type="Proteomes" id="UP000036520">
    <property type="component" value="Chromosome"/>
</dbReference>
<dbReference type="InterPro" id="IPR023997">
    <property type="entry name" value="TonB-dep_OMP_SusC/RagA_CS"/>
</dbReference>
<feature type="domain" description="TonB-dependent receptor plug" evidence="8">
    <location>
        <begin position="221"/>
        <end position="328"/>
    </location>
</feature>
<dbReference type="SUPFAM" id="SSF56935">
    <property type="entry name" value="Porins"/>
    <property type="match status" value="1"/>
</dbReference>
<proteinExistence type="inferred from homology"/>
<keyword evidence="5 7" id="KW-0472">Membrane</keyword>